<gene>
    <name evidence="2" type="ORF">GCM10007383_19300</name>
</gene>
<evidence type="ECO:0000256" key="1">
    <source>
        <dbReference type="SAM" id="SignalP"/>
    </source>
</evidence>
<organism evidence="2 3">
    <name type="scientific">Arenibacter certesii</name>
    <dbReference type="NCBI Taxonomy" id="228955"/>
    <lineage>
        <taxon>Bacteria</taxon>
        <taxon>Pseudomonadati</taxon>
        <taxon>Bacteroidota</taxon>
        <taxon>Flavobacteriia</taxon>
        <taxon>Flavobacteriales</taxon>
        <taxon>Flavobacteriaceae</taxon>
        <taxon>Arenibacter</taxon>
    </lineage>
</organism>
<feature type="signal peptide" evidence="1">
    <location>
        <begin position="1"/>
        <end position="25"/>
    </location>
</feature>
<dbReference type="RefSeq" id="WP_157373830.1">
    <property type="nucleotide sequence ID" value="NZ_BMWP01000011.1"/>
</dbReference>
<dbReference type="Proteomes" id="UP000634668">
    <property type="component" value="Unassembled WGS sequence"/>
</dbReference>
<dbReference type="EMBL" id="BMWP01000011">
    <property type="protein sequence ID" value="GGW34442.1"/>
    <property type="molecule type" value="Genomic_DNA"/>
</dbReference>
<evidence type="ECO:0000313" key="2">
    <source>
        <dbReference type="EMBL" id="GGW34442.1"/>
    </source>
</evidence>
<reference evidence="2" key="1">
    <citation type="journal article" date="2014" name="Int. J. Syst. Evol. Microbiol.">
        <title>Complete genome sequence of Corynebacterium casei LMG S-19264T (=DSM 44701T), isolated from a smear-ripened cheese.</title>
        <authorList>
            <consortium name="US DOE Joint Genome Institute (JGI-PGF)"/>
            <person name="Walter F."/>
            <person name="Albersmeier A."/>
            <person name="Kalinowski J."/>
            <person name="Ruckert C."/>
        </authorList>
    </citation>
    <scope>NUCLEOTIDE SEQUENCE</scope>
    <source>
        <strain evidence="2">KCTC 12113</strain>
    </source>
</reference>
<keyword evidence="1" id="KW-0732">Signal</keyword>
<proteinExistence type="predicted"/>
<comment type="caution">
    <text evidence="2">The sequence shown here is derived from an EMBL/GenBank/DDBJ whole genome shotgun (WGS) entry which is preliminary data.</text>
</comment>
<protein>
    <recommendedName>
        <fullName evidence="4">Lipoprotein</fullName>
    </recommendedName>
</protein>
<evidence type="ECO:0000313" key="3">
    <source>
        <dbReference type="Proteomes" id="UP000634668"/>
    </source>
</evidence>
<dbReference type="AlphaFoldDB" id="A0A918IWW3"/>
<reference evidence="2" key="2">
    <citation type="submission" date="2020-09" db="EMBL/GenBank/DDBJ databases">
        <authorList>
            <person name="Sun Q."/>
            <person name="Kim S."/>
        </authorList>
    </citation>
    <scope>NUCLEOTIDE SEQUENCE</scope>
    <source>
        <strain evidence="2">KCTC 12113</strain>
    </source>
</reference>
<accession>A0A918IWW3</accession>
<name>A0A918IWW3_9FLAO</name>
<evidence type="ECO:0008006" key="4">
    <source>
        <dbReference type="Google" id="ProtNLM"/>
    </source>
</evidence>
<feature type="chain" id="PRO_5038031129" description="Lipoprotein" evidence="1">
    <location>
        <begin position="26"/>
        <end position="136"/>
    </location>
</feature>
<keyword evidence="3" id="KW-1185">Reference proteome</keyword>
<sequence length="136" mass="15373">MMYFLSSKYMLLSIIFFFLTGSCSNDDIKVLDKTELENLYMEIQEMADSQVCDNSSLWRFTAFGAKPCGGPNSYISYSTKIDTTLFLAKVEEYNKGMAEFNVRNGLVSDCAMVAKPTGIMCDKNKPVFLYSNSSKY</sequence>